<feature type="region of interest" description="Disordered" evidence="1">
    <location>
        <begin position="263"/>
        <end position="305"/>
    </location>
</feature>
<feature type="compositionally biased region" description="Polar residues" evidence="1">
    <location>
        <begin position="375"/>
        <end position="384"/>
    </location>
</feature>
<feature type="region of interest" description="Disordered" evidence="1">
    <location>
        <begin position="798"/>
        <end position="854"/>
    </location>
</feature>
<feature type="compositionally biased region" description="Basic and acidic residues" evidence="1">
    <location>
        <begin position="867"/>
        <end position="888"/>
    </location>
</feature>
<feature type="region of interest" description="Disordered" evidence="1">
    <location>
        <begin position="349"/>
        <end position="493"/>
    </location>
</feature>
<feature type="region of interest" description="Disordered" evidence="1">
    <location>
        <begin position="1357"/>
        <end position="1421"/>
    </location>
</feature>
<feature type="compositionally biased region" description="Polar residues" evidence="1">
    <location>
        <begin position="1382"/>
        <end position="1395"/>
    </location>
</feature>
<sequence>MSSPNNVPPAPAPAPIPLPHQKQPTKKYSEGSMYEDLSPEDVEAWHRRYRDYKKWRQEISVKQVTKPKIGVNSKGGSVHLGESVGVGPADWNWREPSECGTIPTTIIERAWETARATTTSQLRPQAEPPAPPPPTSRISKKVSNKALKAKVETVDTFTTSPSQATIVVSTARSPLSERPLPPQNVNQSQPNLVKSKTPTTFHIEAQPPTSKSVTQKPLTSQKSPSQTVSGVQDPIRSHHGVLVPQAPSRNNNLSTAFYTTQKPMLTSNPTRPAPTPLLACPPSSAKVSQSVSESKVGSHHSSKKSALLIPGEQIVPSPTLSAKYAEREAYITSALSLPLDLLAETNAPPKVTTSSQLTTGRLDSLLGRTREGSKTKVSQRSAGSGTPPPSVRSETLPEKIASQIEGNKSQTARAIASNTVPSTSDISDHREHHYQSSNHLPIPIPGAPSARPKTSSGATILKAANQPLPPSAPTQSQISTMSVGSTKSSQNQSNIPCKQQAHLNSPAASEATVIRAAREPLPLSMTASSRAETIRIPVSARTAFASSGPPTRDASTEAIVLRANRIPPPVTTGQTGTQRSRASSAVPPQSILDSPRNVPLPSTHLTTPSAFTKLELGRTPLSHRRQMPLPRPALTPKSSVDGLTKSTSFGRRHRDPSVGDLTAHFEPSMYPLPPNGATLFSSPEPTSIIVSRAIDDQVVSTMVQTLPPPASVIIKTETTPQARSNRSIPPSPPGTRAAAILLPPSTAILSARSIPDTQPSAPAPSLASPPAPPPPLMTSPAQLIQPSSMIPDAAVQASSSSHMKSDAHLANDPVNSTSYRAPKNHPHIHFSPGQISRSLRSDDDHVSFEVPSGSRGRLRVTLNWLRDGGKSDRGSPKEKRLSIVDGERPPPLPAKTSSLMTRVTGRSKAEESQGKSTQTTYPADLPPQAAQSHPLAEQERLKLFPSPPKRESIKSPSPNDLFTSHLQQQQQQHHTGPAPFYNPYYSGATLPAYAAAMPQVYNMFSPPLTYPQPGLPTWHDAQYRSVQGVGQPTLPNDQSSPARESVDPPSDDDIPSPPHQLPHISQQNPPQTMGMDGHSRLIPQQRYWDYRNRNEQKPSMWQKMFRRPTQHGFGEDNLGPDDSVTVRNWRKDVMPGRAPTLVPQPGLPPRALMPQIGPTISPSGYLPNAHRNAPGTTLYNTRGAYSRRERQPNFWDKMIYTRPDDQTRYHNAPRRNGNLNLPYPAPRPPRETRSIFNTSKAVKENARSKIDRSGYQPILPIRKEEVGVKTSRRAGDERYTAIQREKEERRRQRAARRDERANKIVPYSTEKNGLRRDQFAQAGQQDRPIDLGGPRGGRSKTMIGDWVGQFGIGQMQTPKKANAAQNTQNQFQSPLRSREHGQSQALGRSGSQQKGRTIKRTRTVDQRAAGTSGANSNGAGIGFTRALGMLARLGGNRDQNSKAQTADRS</sequence>
<feature type="compositionally biased region" description="Polar residues" evidence="1">
    <location>
        <begin position="207"/>
        <end position="230"/>
    </location>
</feature>
<gene>
    <name evidence="2" type="ORF">IL334_007352</name>
</gene>
<feature type="region of interest" description="Disordered" evidence="1">
    <location>
        <begin position="623"/>
        <end position="658"/>
    </location>
</feature>
<feature type="compositionally biased region" description="Polar residues" evidence="1">
    <location>
        <begin position="183"/>
        <end position="200"/>
    </location>
</feature>
<feature type="compositionally biased region" description="Polar residues" evidence="1">
    <location>
        <begin position="404"/>
        <end position="425"/>
    </location>
</feature>
<feature type="compositionally biased region" description="Basic and acidic residues" evidence="1">
    <location>
        <begin position="936"/>
        <end position="953"/>
    </location>
</feature>
<feature type="region of interest" description="Disordered" evidence="1">
    <location>
        <begin position="113"/>
        <end position="144"/>
    </location>
</feature>
<dbReference type="GeneID" id="87959482"/>
<feature type="compositionally biased region" description="Polar residues" evidence="1">
    <location>
        <begin position="351"/>
        <end position="361"/>
    </location>
</feature>
<feature type="compositionally biased region" description="Pro residues" evidence="1">
    <location>
        <begin position="1"/>
        <end position="18"/>
    </location>
</feature>
<feature type="compositionally biased region" description="Pro residues" evidence="1">
    <location>
        <begin position="767"/>
        <end position="777"/>
    </location>
</feature>
<feature type="region of interest" description="Disordered" evidence="1">
    <location>
        <begin position="1028"/>
        <end position="1078"/>
    </location>
</feature>
<feature type="compositionally biased region" description="Polar residues" evidence="1">
    <location>
        <begin position="473"/>
        <end position="493"/>
    </location>
</feature>
<evidence type="ECO:0000256" key="1">
    <source>
        <dbReference type="SAM" id="MobiDB-lite"/>
    </source>
</evidence>
<feature type="region of interest" description="Disordered" evidence="1">
    <location>
        <begin position="1284"/>
        <end position="1341"/>
    </location>
</feature>
<feature type="region of interest" description="Disordered" evidence="1">
    <location>
        <begin position="754"/>
        <end position="782"/>
    </location>
</feature>
<feature type="region of interest" description="Disordered" evidence="1">
    <location>
        <begin position="170"/>
        <end position="232"/>
    </location>
</feature>
<proteinExistence type="predicted"/>
<feature type="compositionally biased region" description="Pro residues" evidence="1">
    <location>
        <begin position="126"/>
        <end position="135"/>
    </location>
</feature>
<feature type="compositionally biased region" description="Low complexity" evidence="1">
    <location>
        <begin position="1361"/>
        <end position="1370"/>
    </location>
</feature>
<protein>
    <submittedName>
        <fullName evidence="2">Uncharacterized protein</fullName>
    </submittedName>
</protein>
<evidence type="ECO:0000313" key="2">
    <source>
        <dbReference type="EMBL" id="WRT70354.1"/>
    </source>
</evidence>
<evidence type="ECO:0000313" key="3">
    <source>
        <dbReference type="Proteomes" id="UP001329825"/>
    </source>
</evidence>
<feature type="compositionally biased region" description="Basic and acidic residues" evidence="1">
    <location>
        <begin position="1284"/>
        <end position="1302"/>
    </location>
</feature>
<reference evidence="2 3" key="1">
    <citation type="submission" date="2024-01" db="EMBL/GenBank/DDBJ databases">
        <title>Comparative genomics of Cryptococcus and Kwoniella reveals pathogenesis evolution and contrasting modes of karyotype evolution via chromosome fusion or intercentromeric recombination.</title>
        <authorList>
            <person name="Coelho M.A."/>
            <person name="David-Palma M."/>
            <person name="Shea T."/>
            <person name="Bowers K."/>
            <person name="McGinley-Smith S."/>
            <person name="Mohammad A.W."/>
            <person name="Gnirke A."/>
            <person name="Yurkov A.M."/>
            <person name="Nowrousian M."/>
            <person name="Sun S."/>
            <person name="Cuomo C.A."/>
            <person name="Heitman J."/>
        </authorList>
    </citation>
    <scope>NUCLEOTIDE SEQUENCE [LARGE SCALE GENOMIC DNA]</scope>
    <source>
        <strain evidence="2">CBS 11374</strain>
    </source>
</reference>
<feature type="compositionally biased region" description="Low complexity" evidence="1">
    <location>
        <begin position="283"/>
        <end position="295"/>
    </location>
</feature>
<feature type="compositionally biased region" description="Low complexity" evidence="1">
    <location>
        <begin position="1408"/>
        <end position="1418"/>
    </location>
</feature>
<dbReference type="EMBL" id="CP141890">
    <property type="protein sequence ID" value="WRT70354.1"/>
    <property type="molecule type" value="Genomic_DNA"/>
</dbReference>
<dbReference type="Proteomes" id="UP001329825">
    <property type="component" value="Chromosome 10"/>
</dbReference>
<keyword evidence="3" id="KW-1185">Reference proteome</keyword>
<feature type="region of interest" description="Disordered" evidence="1">
    <location>
        <begin position="567"/>
        <end position="606"/>
    </location>
</feature>
<feature type="region of interest" description="Disordered" evidence="1">
    <location>
        <begin position="1206"/>
        <end position="1232"/>
    </location>
</feature>
<feature type="region of interest" description="Disordered" evidence="1">
    <location>
        <begin position="866"/>
        <end position="980"/>
    </location>
</feature>
<feature type="region of interest" description="Disordered" evidence="1">
    <location>
        <begin position="1"/>
        <end position="35"/>
    </location>
</feature>
<accession>A0ABZ1DAP9</accession>
<name>A0ABZ1DAP9_9TREE</name>
<feature type="compositionally biased region" description="Polar residues" evidence="1">
    <location>
        <begin position="954"/>
        <end position="966"/>
    </location>
</feature>
<organism evidence="2 3">
    <name type="scientific">Kwoniella shivajii</name>
    <dbReference type="NCBI Taxonomy" id="564305"/>
    <lineage>
        <taxon>Eukaryota</taxon>
        <taxon>Fungi</taxon>
        <taxon>Dikarya</taxon>
        <taxon>Basidiomycota</taxon>
        <taxon>Agaricomycotina</taxon>
        <taxon>Tremellomycetes</taxon>
        <taxon>Tremellales</taxon>
        <taxon>Cryptococcaceae</taxon>
        <taxon>Kwoniella</taxon>
    </lineage>
</organism>
<dbReference type="RefSeq" id="XP_062795093.1">
    <property type="nucleotide sequence ID" value="XM_062939042.1"/>
</dbReference>
<feature type="compositionally biased region" description="Polar residues" evidence="1">
    <location>
        <begin position="1028"/>
        <end position="1042"/>
    </location>
</feature>
<feature type="region of interest" description="Disordered" evidence="1">
    <location>
        <begin position="69"/>
        <end position="99"/>
    </location>
</feature>